<dbReference type="PROSITE" id="PS50041">
    <property type="entry name" value="C_TYPE_LECTIN_2"/>
    <property type="match status" value="1"/>
</dbReference>
<dbReference type="InterPro" id="IPR001304">
    <property type="entry name" value="C-type_lectin-like"/>
</dbReference>
<evidence type="ECO:0000259" key="7">
    <source>
        <dbReference type="PROSITE" id="PS50041"/>
    </source>
</evidence>
<keyword evidence="5" id="KW-1015">Disulfide bond</keyword>
<dbReference type="PANTHER" id="PTHR35518">
    <property type="entry name" value="MAINTENANCE OF TELOMOERE CAPPING"/>
    <property type="match status" value="1"/>
</dbReference>
<keyword evidence="9" id="KW-1185">Reference proteome</keyword>
<keyword evidence="2" id="KW-0812">Transmembrane</keyword>
<feature type="signal peptide" evidence="6">
    <location>
        <begin position="1"/>
        <end position="18"/>
    </location>
</feature>
<evidence type="ECO:0000256" key="1">
    <source>
        <dbReference type="ARBA" id="ARBA00004370"/>
    </source>
</evidence>
<dbReference type="GO" id="GO:0006629">
    <property type="term" value="P:lipid metabolic process"/>
    <property type="evidence" value="ECO:0007669"/>
    <property type="project" value="InterPro"/>
</dbReference>
<proteinExistence type="predicted"/>
<evidence type="ECO:0000313" key="8">
    <source>
        <dbReference type="EMBL" id="AFM11412.1"/>
    </source>
</evidence>
<accession>I4B2A5</accession>
<dbReference type="SUPFAM" id="SSF51695">
    <property type="entry name" value="PLC-like phosphodiesterases"/>
    <property type="match status" value="1"/>
</dbReference>
<dbReference type="Gene3D" id="3.20.20.190">
    <property type="entry name" value="Phosphatidylinositol (PI) phosphodiesterase"/>
    <property type="match status" value="1"/>
</dbReference>
<dbReference type="Pfam" id="PF00059">
    <property type="entry name" value="Lectin_C"/>
    <property type="match status" value="1"/>
</dbReference>
<dbReference type="KEGG" id="tpx:Turpa_0761"/>
<dbReference type="PROSITE" id="PS00615">
    <property type="entry name" value="C_TYPE_LECTIN_1"/>
    <property type="match status" value="1"/>
</dbReference>
<dbReference type="SUPFAM" id="SSF56436">
    <property type="entry name" value="C-type lectin-like"/>
    <property type="match status" value="1"/>
</dbReference>
<evidence type="ECO:0000256" key="5">
    <source>
        <dbReference type="ARBA" id="ARBA00023157"/>
    </source>
</evidence>
<evidence type="ECO:0000256" key="4">
    <source>
        <dbReference type="ARBA" id="ARBA00023136"/>
    </source>
</evidence>
<dbReference type="InterPro" id="IPR051008">
    <property type="entry name" value="Telomere_Capping_Maintenance"/>
</dbReference>
<feature type="domain" description="C-type lectin" evidence="7">
    <location>
        <begin position="309"/>
        <end position="356"/>
    </location>
</feature>
<dbReference type="OrthoDB" id="195526at2"/>
<organism evidence="8 9">
    <name type="scientific">Turneriella parva (strain ATCC BAA-1111 / DSM 21527 / NCTC 11395 / H)</name>
    <name type="common">Leptospira parva</name>
    <dbReference type="NCBI Taxonomy" id="869212"/>
    <lineage>
        <taxon>Bacteria</taxon>
        <taxon>Pseudomonadati</taxon>
        <taxon>Spirochaetota</taxon>
        <taxon>Spirochaetia</taxon>
        <taxon>Leptospirales</taxon>
        <taxon>Leptospiraceae</taxon>
        <taxon>Turneriella</taxon>
    </lineage>
</organism>
<protein>
    <submittedName>
        <fullName evidence="8">C-type lectin domain protein</fullName>
    </submittedName>
</protein>
<dbReference type="GO" id="GO:0008081">
    <property type="term" value="F:phosphoric diester hydrolase activity"/>
    <property type="evidence" value="ECO:0007669"/>
    <property type="project" value="InterPro"/>
</dbReference>
<keyword evidence="4" id="KW-0472">Membrane</keyword>
<keyword evidence="6" id="KW-0732">Signal</keyword>
<evidence type="ECO:0000256" key="2">
    <source>
        <dbReference type="ARBA" id="ARBA00022692"/>
    </source>
</evidence>
<evidence type="ECO:0000256" key="3">
    <source>
        <dbReference type="ARBA" id="ARBA00022989"/>
    </source>
</evidence>
<dbReference type="GO" id="GO:0016020">
    <property type="term" value="C:membrane"/>
    <property type="evidence" value="ECO:0007669"/>
    <property type="project" value="UniProtKB-SubCell"/>
</dbReference>
<evidence type="ECO:0000313" key="9">
    <source>
        <dbReference type="Proteomes" id="UP000006048"/>
    </source>
</evidence>
<dbReference type="InterPro" id="IPR018378">
    <property type="entry name" value="C-type_lectin_CS"/>
</dbReference>
<dbReference type="HOGENOM" id="CLU_037497_0_0_12"/>
<dbReference type="PANTHER" id="PTHR35518:SF2">
    <property type="entry name" value="MAINTENANCE OF TELOMERE CAPPING PROTEIN 6"/>
    <property type="match status" value="1"/>
</dbReference>
<dbReference type="InterPro" id="IPR017946">
    <property type="entry name" value="PLC-like_Pdiesterase_TIM-brl"/>
</dbReference>
<dbReference type="Gene3D" id="3.10.100.10">
    <property type="entry name" value="Mannose-Binding Protein A, subunit A"/>
    <property type="match status" value="1"/>
</dbReference>
<dbReference type="Proteomes" id="UP000006048">
    <property type="component" value="Chromosome"/>
</dbReference>
<sequence length="427" mass="47273">MKATRGVLFLLALGAAFFAVNGSSSKPKPESPVDIYQRSWEKKALGQQRALEANLPLKDSTFLHSHNTYNASAYTTAFSYIDPNHNFSVGDQLRLDMRAIEFDVHWYFSMEGWPWEWGNRPLLCHGQSNHVGCSTYDRHLSKGVAELNSFIRANRSEVVILYIEEHLDGNYQAALNVLKSAFGDLVYRPTTTCQDAPVNVTRQQVLNAGKNIILWSGSCGTGEWQNWVYVKNNAVPESNVSKFTSYPDCGSAAMGADAYANKMVRFYEDRTNLTAWFGGGSGKTTTANIPEMLKCGVNLPGYDMVSPNDGRLAAAVFSWAPGEPNDYGSNEDCVMQYSNGRWNDANCNNRYRFACVNAAGQWRVSNAAGVHSDGAAVCSNETAGAYQYAVPKNGQQNQRLVEAKRAANVGDVWVRLNDRATEGRWVE</sequence>
<keyword evidence="3" id="KW-1133">Transmembrane helix</keyword>
<dbReference type="InterPro" id="IPR016186">
    <property type="entry name" value="C-type_lectin-like/link_sf"/>
</dbReference>
<gene>
    <name evidence="8" type="ordered locus">Turpa_0761</name>
</gene>
<dbReference type="STRING" id="869212.Turpa_0761"/>
<dbReference type="PROSITE" id="PS50007">
    <property type="entry name" value="PIPLC_X_DOMAIN"/>
    <property type="match status" value="1"/>
</dbReference>
<dbReference type="RefSeq" id="WP_014801930.1">
    <property type="nucleotide sequence ID" value="NC_018020.1"/>
</dbReference>
<reference evidence="8 9" key="1">
    <citation type="submission" date="2012-06" db="EMBL/GenBank/DDBJ databases">
        <title>The complete chromosome of genome of Turneriella parva DSM 21527.</title>
        <authorList>
            <consortium name="US DOE Joint Genome Institute (JGI-PGF)"/>
            <person name="Lucas S."/>
            <person name="Han J."/>
            <person name="Lapidus A."/>
            <person name="Bruce D."/>
            <person name="Goodwin L."/>
            <person name="Pitluck S."/>
            <person name="Peters L."/>
            <person name="Kyrpides N."/>
            <person name="Mavromatis K."/>
            <person name="Ivanova N."/>
            <person name="Mikhailova N."/>
            <person name="Chertkov O."/>
            <person name="Detter J.C."/>
            <person name="Tapia R."/>
            <person name="Han C."/>
            <person name="Land M."/>
            <person name="Hauser L."/>
            <person name="Markowitz V."/>
            <person name="Cheng J.-F."/>
            <person name="Hugenholtz P."/>
            <person name="Woyke T."/>
            <person name="Wu D."/>
            <person name="Gronow S."/>
            <person name="Wellnitz S."/>
            <person name="Brambilla E."/>
            <person name="Klenk H.-P."/>
            <person name="Eisen J.A."/>
        </authorList>
    </citation>
    <scope>NUCLEOTIDE SEQUENCE [LARGE SCALE GENOMIC DNA]</scope>
    <source>
        <strain evidence="9">ATCC BAA-1111 / DSM 21527 / NCTC 11395 / H</strain>
    </source>
</reference>
<dbReference type="AlphaFoldDB" id="I4B2A5"/>
<comment type="subcellular location">
    <subcellularLocation>
        <location evidence="1">Membrane</location>
    </subcellularLocation>
</comment>
<name>I4B2A5_TURPD</name>
<feature type="chain" id="PRO_5003685791" evidence="6">
    <location>
        <begin position="19"/>
        <end position="427"/>
    </location>
</feature>
<dbReference type="EMBL" id="CP002959">
    <property type="protein sequence ID" value="AFM11412.1"/>
    <property type="molecule type" value="Genomic_DNA"/>
</dbReference>
<dbReference type="InterPro" id="IPR016187">
    <property type="entry name" value="CTDL_fold"/>
</dbReference>
<evidence type="ECO:0000256" key="6">
    <source>
        <dbReference type="SAM" id="SignalP"/>
    </source>
</evidence>